<evidence type="ECO:0000256" key="1">
    <source>
        <dbReference type="SAM" id="MobiDB-lite"/>
    </source>
</evidence>
<dbReference type="InterPro" id="IPR029058">
    <property type="entry name" value="AB_hydrolase_fold"/>
</dbReference>
<dbReference type="Gene3D" id="3.40.50.1820">
    <property type="entry name" value="alpha/beta hydrolase"/>
    <property type="match status" value="1"/>
</dbReference>
<sequence>MAPKRRRTDESSPAPATPPPPPLRKRQPLVVFAHGAGAPSSSDWMVHWKKMVQDALDAVEVVTFDYPYMLGGKRRAPPKAEKLVDHHLSIVKDAADKYQGHPLILMGKSMGSRVSCMVASSDEIDVSAVVCLGYPLKGMNGAMRDETLLQLKVPTMFVQGSKDGLCPLDRLESTRKKMACKNELHVIDGGDHSFKVGKKYLESRGLNQHDVEMEAVKAILQFVQNSFTESCV</sequence>
<dbReference type="InterPro" id="IPR026555">
    <property type="entry name" value="NSL3/Tex30"/>
</dbReference>
<reference evidence="3 4" key="2">
    <citation type="submission" date="2024-10" db="EMBL/GenBank/DDBJ databases">
        <authorList>
            <person name="Ryan C."/>
        </authorList>
    </citation>
    <scope>NUCLEOTIDE SEQUENCE [LARGE SCALE GENOMIC DNA]</scope>
</reference>
<dbReference type="SUPFAM" id="SSF53474">
    <property type="entry name" value="alpha/beta-Hydrolases"/>
    <property type="match status" value="1"/>
</dbReference>
<organism evidence="3 4">
    <name type="scientific">Urochloa decumbens</name>
    <dbReference type="NCBI Taxonomy" id="240449"/>
    <lineage>
        <taxon>Eukaryota</taxon>
        <taxon>Viridiplantae</taxon>
        <taxon>Streptophyta</taxon>
        <taxon>Embryophyta</taxon>
        <taxon>Tracheophyta</taxon>
        <taxon>Spermatophyta</taxon>
        <taxon>Magnoliopsida</taxon>
        <taxon>Liliopsida</taxon>
        <taxon>Poales</taxon>
        <taxon>Poaceae</taxon>
        <taxon>PACMAD clade</taxon>
        <taxon>Panicoideae</taxon>
        <taxon>Panicodae</taxon>
        <taxon>Paniceae</taxon>
        <taxon>Melinidinae</taxon>
        <taxon>Urochloa</taxon>
    </lineage>
</organism>
<evidence type="ECO:0000313" key="4">
    <source>
        <dbReference type="Proteomes" id="UP001497457"/>
    </source>
</evidence>
<feature type="domain" description="KANL3/Tex30 alpha/beta hydrolase-like" evidence="2">
    <location>
        <begin position="28"/>
        <end position="224"/>
    </location>
</feature>
<feature type="region of interest" description="Disordered" evidence="1">
    <location>
        <begin position="1"/>
        <end position="26"/>
    </location>
</feature>
<dbReference type="Pfam" id="PF20408">
    <property type="entry name" value="Abhydrolase_11"/>
    <property type="match status" value="1"/>
</dbReference>
<protein>
    <recommendedName>
        <fullName evidence="2">KANL3/Tex30 alpha/beta hydrolase-like domain-containing protein</fullName>
    </recommendedName>
</protein>
<keyword evidence="4" id="KW-1185">Reference proteome</keyword>
<evidence type="ECO:0000259" key="2">
    <source>
        <dbReference type="Pfam" id="PF20408"/>
    </source>
</evidence>
<gene>
    <name evidence="3" type="ORF">URODEC1_LOCUS117727</name>
</gene>
<name>A0ABC9GQK4_9POAL</name>
<accession>A0ABC9GQK4</accession>
<dbReference type="AlphaFoldDB" id="A0ABC9GQK4"/>
<evidence type="ECO:0000313" key="3">
    <source>
        <dbReference type="EMBL" id="CAL5097575.1"/>
    </source>
</evidence>
<dbReference type="EMBL" id="OZ075119">
    <property type="protein sequence ID" value="CAL5097575.1"/>
    <property type="molecule type" value="Genomic_DNA"/>
</dbReference>
<proteinExistence type="predicted"/>
<dbReference type="PANTHER" id="PTHR13136">
    <property type="entry name" value="TESTIS DEVELOPMENT PROTEIN PRTD"/>
    <property type="match status" value="1"/>
</dbReference>
<dbReference type="FunFam" id="3.40.50.1820:FF:000207">
    <property type="entry name" value="Alpha/beta-Hydrolases superfamily protein"/>
    <property type="match status" value="1"/>
</dbReference>
<dbReference type="Proteomes" id="UP001497457">
    <property type="component" value="Chromosome 9rd"/>
</dbReference>
<reference evidence="4" key="1">
    <citation type="submission" date="2024-06" db="EMBL/GenBank/DDBJ databases">
        <authorList>
            <person name="Ryan C."/>
        </authorList>
    </citation>
    <scope>NUCLEOTIDE SEQUENCE [LARGE SCALE GENOMIC DNA]</scope>
</reference>
<dbReference type="InterPro" id="IPR046879">
    <property type="entry name" value="KANL3/Tex30_Abhydrolase"/>
</dbReference>
<dbReference type="PANTHER" id="PTHR13136:SF11">
    <property type="entry name" value="TESTIS-EXPRESSED PROTEIN 30"/>
    <property type="match status" value="1"/>
</dbReference>